<proteinExistence type="predicted"/>
<keyword evidence="2" id="KW-1185">Reference proteome</keyword>
<sequence>MGEEISAILFGSLQICRIHFHQNRISKRHNLANHPKLSLCKNSANLQSPTCDFSRFLIWRITQIKSLHKFCKPAKHYLSEKIIEINSADLN</sequence>
<gene>
    <name evidence="1" type="ORF">BpHYR1_011982</name>
</gene>
<dbReference type="EMBL" id="REGN01002302">
    <property type="protein sequence ID" value="RNA28986.1"/>
    <property type="molecule type" value="Genomic_DNA"/>
</dbReference>
<reference evidence="1 2" key="1">
    <citation type="journal article" date="2018" name="Sci. Rep.">
        <title>Genomic signatures of local adaptation to the degree of environmental predictability in rotifers.</title>
        <authorList>
            <person name="Franch-Gras L."/>
            <person name="Hahn C."/>
            <person name="Garcia-Roger E.M."/>
            <person name="Carmona M.J."/>
            <person name="Serra M."/>
            <person name="Gomez A."/>
        </authorList>
    </citation>
    <scope>NUCLEOTIDE SEQUENCE [LARGE SCALE GENOMIC DNA]</scope>
    <source>
        <strain evidence="1">HYR1</strain>
    </source>
</reference>
<protein>
    <submittedName>
        <fullName evidence="1">Uncharacterized protein</fullName>
    </submittedName>
</protein>
<accession>A0A3M7RZM6</accession>
<evidence type="ECO:0000313" key="1">
    <source>
        <dbReference type="EMBL" id="RNA28986.1"/>
    </source>
</evidence>
<dbReference type="Proteomes" id="UP000276133">
    <property type="component" value="Unassembled WGS sequence"/>
</dbReference>
<organism evidence="1 2">
    <name type="scientific">Brachionus plicatilis</name>
    <name type="common">Marine rotifer</name>
    <name type="synonym">Brachionus muelleri</name>
    <dbReference type="NCBI Taxonomy" id="10195"/>
    <lineage>
        <taxon>Eukaryota</taxon>
        <taxon>Metazoa</taxon>
        <taxon>Spiralia</taxon>
        <taxon>Gnathifera</taxon>
        <taxon>Rotifera</taxon>
        <taxon>Eurotatoria</taxon>
        <taxon>Monogononta</taxon>
        <taxon>Pseudotrocha</taxon>
        <taxon>Ploima</taxon>
        <taxon>Brachionidae</taxon>
        <taxon>Brachionus</taxon>
    </lineage>
</organism>
<comment type="caution">
    <text evidence="1">The sequence shown here is derived from an EMBL/GenBank/DDBJ whole genome shotgun (WGS) entry which is preliminary data.</text>
</comment>
<name>A0A3M7RZM6_BRAPC</name>
<dbReference type="AlphaFoldDB" id="A0A3M7RZM6"/>
<evidence type="ECO:0000313" key="2">
    <source>
        <dbReference type="Proteomes" id="UP000276133"/>
    </source>
</evidence>